<keyword evidence="2" id="KW-1185">Reference proteome</keyword>
<comment type="caution">
    <text evidence="1">The sequence shown here is derived from an EMBL/GenBank/DDBJ whole genome shotgun (WGS) entry which is preliminary data.</text>
</comment>
<name>A0ABW3NA17_9BACI</name>
<organism evidence="1 2">
    <name type="scientific">Oceanobacillus locisalsi</name>
    <dbReference type="NCBI Taxonomy" id="546107"/>
    <lineage>
        <taxon>Bacteria</taxon>
        <taxon>Bacillati</taxon>
        <taxon>Bacillota</taxon>
        <taxon>Bacilli</taxon>
        <taxon>Bacillales</taxon>
        <taxon>Bacillaceae</taxon>
        <taxon>Oceanobacillus</taxon>
    </lineage>
</organism>
<protein>
    <submittedName>
        <fullName evidence="1">Uncharacterized protein</fullName>
    </submittedName>
</protein>
<dbReference type="Proteomes" id="UP001597041">
    <property type="component" value="Unassembled WGS sequence"/>
</dbReference>
<accession>A0ABW3NA17</accession>
<evidence type="ECO:0000313" key="2">
    <source>
        <dbReference type="Proteomes" id="UP001597041"/>
    </source>
</evidence>
<sequence>MDKEFVEKVTKMVVTVLEEMKEENFDKQTTVKIWPHESPPPAPVEQKVEEVEYKRDEVIVLKPYTEGN</sequence>
<dbReference type="EMBL" id="JBHTKK010000001">
    <property type="protein sequence ID" value="MFD1064524.1"/>
    <property type="molecule type" value="Genomic_DNA"/>
</dbReference>
<dbReference type="RefSeq" id="WP_379589942.1">
    <property type="nucleotide sequence ID" value="NZ_JBHTKK010000001.1"/>
</dbReference>
<reference evidence="2" key="1">
    <citation type="journal article" date="2019" name="Int. J. Syst. Evol. Microbiol.">
        <title>The Global Catalogue of Microorganisms (GCM) 10K type strain sequencing project: providing services to taxonomists for standard genome sequencing and annotation.</title>
        <authorList>
            <consortium name="The Broad Institute Genomics Platform"/>
            <consortium name="The Broad Institute Genome Sequencing Center for Infectious Disease"/>
            <person name="Wu L."/>
            <person name="Ma J."/>
        </authorList>
    </citation>
    <scope>NUCLEOTIDE SEQUENCE [LARGE SCALE GENOMIC DNA]</scope>
    <source>
        <strain evidence="2">CCUG 56608</strain>
    </source>
</reference>
<proteinExistence type="predicted"/>
<evidence type="ECO:0000313" key="1">
    <source>
        <dbReference type="EMBL" id="MFD1064524.1"/>
    </source>
</evidence>
<gene>
    <name evidence="1" type="ORF">ACFQ19_00660</name>
</gene>